<dbReference type="EMBL" id="ML994765">
    <property type="protein sequence ID" value="KAF2174842.1"/>
    <property type="molecule type" value="Genomic_DNA"/>
</dbReference>
<proteinExistence type="predicted"/>
<keyword evidence="2" id="KW-1185">Reference proteome</keyword>
<evidence type="ECO:0000313" key="1">
    <source>
        <dbReference type="EMBL" id="KAF2174842.1"/>
    </source>
</evidence>
<dbReference type="OrthoDB" id="2342176at2759"/>
<evidence type="ECO:0008006" key="3">
    <source>
        <dbReference type="Google" id="ProtNLM"/>
    </source>
</evidence>
<dbReference type="Proteomes" id="UP000800200">
    <property type="component" value="Unassembled WGS sequence"/>
</dbReference>
<name>A0A6A6D998_9PEZI</name>
<organism evidence="1 2">
    <name type="scientific">Zopfia rhizophila CBS 207.26</name>
    <dbReference type="NCBI Taxonomy" id="1314779"/>
    <lineage>
        <taxon>Eukaryota</taxon>
        <taxon>Fungi</taxon>
        <taxon>Dikarya</taxon>
        <taxon>Ascomycota</taxon>
        <taxon>Pezizomycotina</taxon>
        <taxon>Dothideomycetes</taxon>
        <taxon>Dothideomycetes incertae sedis</taxon>
        <taxon>Zopfiaceae</taxon>
        <taxon>Zopfia</taxon>
    </lineage>
</organism>
<dbReference type="PANTHER" id="PTHR36182">
    <property type="entry name" value="PROTEIN, PUTATIVE (AFU_ORTHOLOGUE AFUA_6G10930)-RELATED"/>
    <property type="match status" value="1"/>
</dbReference>
<evidence type="ECO:0000313" key="2">
    <source>
        <dbReference type="Proteomes" id="UP000800200"/>
    </source>
</evidence>
<protein>
    <recommendedName>
        <fullName evidence="3">Lytic polysaccharide monooxygenase</fullName>
    </recommendedName>
</protein>
<reference evidence="1" key="1">
    <citation type="journal article" date="2020" name="Stud. Mycol.">
        <title>101 Dothideomycetes genomes: a test case for predicting lifestyles and emergence of pathogens.</title>
        <authorList>
            <person name="Haridas S."/>
            <person name="Albert R."/>
            <person name="Binder M."/>
            <person name="Bloem J."/>
            <person name="Labutti K."/>
            <person name="Salamov A."/>
            <person name="Andreopoulos B."/>
            <person name="Baker S."/>
            <person name="Barry K."/>
            <person name="Bills G."/>
            <person name="Bluhm B."/>
            <person name="Cannon C."/>
            <person name="Castanera R."/>
            <person name="Culley D."/>
            <person name="Daum C."/>
            <person name="Ezra D."/>
            <person name="Gonzalez J."/>
            <person name="Henrissat B."/>
            <person name="Kuo A."/>
            <person name="Liang C."/>
            <person name="Lipzen A."/>
            <person name="Lutzoni F."/>
            <person name="Magnuson J."/>
            <person name="Mondo S."/>
            <person name="Nolan M."/>
            <person name="Ohm R."/>
            <person name="Pangilinan J."/>
            <person name="Park H.-J."/>
            <person name="Ramirez L."/>
            <person name="Alfaro M."/>
            <person name="Sun H."/>
            <person name="Tritt A."/>
            <person name="Yoshinaga Y."/>
            <person name="Zwiers L.-H."/>
            <person name="Turgeon B."/>
            <person name="Goodwin S."/>
            <person name="Spatafora J."/>
            <person name="Crous P."/>
            <person name="Grigoriev I."/>
        </authorList>
    </citation>
    <scope>NUCLEOTIDE SEQUENCE</scope>
    <source>
        <strain evidence="1">CBS 207.26</strain>
    </source>
</reference>
<accession>A0A6A6D998</accession>
<dbReference type="AlphaFoldDB" id="A0A6A6D998"/>
<sequence length="258" mass="28674">MRAKVTTATIIVLTSAHMHLYFPPTLKGDNNPNTRGGADPYLNYPYGCCGQAVTGPYKNYLHLLDTKEGKPVVEWTWQENREGGTHYGGSYQVGFSVDKGKTFKVATTWQGNCPLREGSADPSTQRFDFVIPADIPLGNAVFAWTWVNREREINMNCASVTITRGDGDNRKQHPTSLSSIQATPTQMPTRLYRRYTHDILAERSEPVSFNSRPKLLISIDYSGADCQSLGGNAELKWPNPGPNVIVGDSMYPLNEPRC</sequence>
<dbReference type="PANTHER" id="PTHR36182:SF1">
    <property type="entry name" value="PROTEIN, PUTATIVE (AFU_ORTHOLOGUE AFUA_6G10930)-RELATED"/>
    <property type="match status" value="1"/>
</dbReference>
<gene>
    <name evidence="1" type="ORF">K469DRAFT_724964</name>
</gene>
<dbReference type="Gene3D" id="2.70.50.70">
    <property type="match status" value="1"/>
</dbReference>